<dbReference type="EMBL" id="JAVRFG010000020">
    <property type="protein sequence ID" value="MDT0492265.1"/>
    <property type="molecule type" value="Genomic_DNA"/>
</dbReference>
<sequence length="38" mass="3940">MAAPQRLLYPRDETPPTAPAPAPAPHPQPLRAGAGQTP</sequence>
<dbReference type="Proteomes" id="UP001180556">
    <property type="component" value="Unassembled WGS sequence"/>
</dbReference>
<reference evidence="3" key="1">
    <citation type="submission" date="2023-07" db="EMBL/GenBank/DDBJ databases">
        <title>30 novel species of actinomycetes from the DSMZ collection.</title>
        <authorList>
            <person name="Nouioui I."/>
        </authorList>
    </citation>
    <scope>NUCLEOTIDE SEQUENCE [LARGE SCALE GENOMIC DNA]</scope>
    <source>
        <strain evidence="3">DSM 40932</strain>
    </source>
</reference>
<evidence type="ECO:0000313" key="2">
    <source>
        <dbReference type="EMBL" id="MDT0492265.1"/>
    </source>
</evidence>
<accession>A0ABU2W411</accession>
<gene>
    <name evidence="2" type="ORF">RM717_17285</name>
</gene>
<keyword evidence="3" id="KW-1185">Reference proteome</keyword>
<evidence type="ECO:0000313" key="3">
    <source>
        <dbReference type="Proteomes" id="UP001180556"/>
    </source>
</evidence>
<dbReference type="RefSeq" id="WP_311600779.1">
    <property type="nucleotide sequence ID" value="NZ_JAVRFG010000020.1"/>
</dbReference>
<organism evidence="2 3">
    <name type="scientific">Streptomyces stephensoniae</name>
    <dbReference type="NCBI Taxonomy" id="3375367"/>
    <lineage>
        <taxon>Bacteria</taxon>
        <taxon>Bacillati</taxon>
        <taxon>Actinomycetota</taxon>
        <taxon>Actinomycetes</taxon>
        <taxon>Kitasatosporales</taxon>
        <taxon>Streptomycetaceae</taxon>
        <taxon>Streptomyces</taxon>
    </lineage>
</organism>
<protein>
    <submittedName>
        <fullName evidence="2">Uncharacterized protein</fullName>
    </submittedName>
</protein>
<evidence type="ECO:0000256" key="1">
    <source>
        <dbReference type="SAM" id="MobiDB-lite"/>
    </source>
</evidence>
<name>A0ABU2W411_9ACTN</name>
<feature type="region of interest" description="Disordered" evidence="1">
    <location>
        <begin position="1"/>
        <end position="38"/>
    </location>
</feature>
<comment type="caution">
    <text evidence="2">The sequence shown here is derived from an EMBL/GenBank/DDBJ whole genome shotgun (WGS) entry which is preliminary data.</text>
</comment>
<proteinExistence type="predicted"/>
<feature type="compositionally biased region" description="Pro residues" evidence="1">
    <location>
        <begin position="16"/>
        <end position="28"/>
    </location>
</feature>